<dbReference type="AlphaFoldDB" id="H1UVN7"/>
<feature type="non-terminal residue" evidence="1">
    <location>
        <position position="1"/>
    </location>
</feature>
<protein>
    <submittedName>
        <fullName evidence="1">Uncharacterized protein</fullName>
    </submittedName>
</protein>
<name>H1UVN7_COLHI</name>
<dbReference type="HOGENOM" id="CLU_2711533_0_0_1"/>
<accession>H1UVN7</accession>
<proteinExistence type="predicted"/>
<sequence length="73" mass="8329">CRHKYLGSIETLHFLFKHGANPDTYYPTTSKRLLNLMKFVTLGDKFTIESISQAVSFTWYSARKSICPSPVQG</sequence>
<evidence type="ECO:0000313" key="1">
    <source>
        <dbReference type="EMBL" id="CCF32038.1"/>
    </source>
</evidence>
<reference evidence="2" key="1">
    <citation type="journal article" date="2012" name="Nat. Genet.">
        <title>Lifestyle transitions in plant pathogenic Colletotrichum fungi deciphered by genome and transcriptome analyses.</title>
        <authorList>
            <person name="O'Connell R.J."/>
            <person name="Thon M.R."/>
            <person name="Hacquard S."/>
            <person name="Amyotte S.G."/>
            <person name="Kleemann J."/>
            <person name="Torres M.F."/>
            <person name="Damm U."/>
            <person name="Buiate E.A."/>
            <person name="Epstein L."/>
            <person name="Alkan N."/>
            <person name="Altmueller J."/>
            <person name="Alvarado-Balderrama L."/>
            <person name="Bauser C.A."/>
            <person name="Becker C."/>
            <person name="Birren B.W."/>
            <person name="Chen Z."/>
            <person name="Choi J."/>
            <person name="Crouch J.A."/>
            <person name="Duvick J.P."/>
            <person name="Farman M.A."/>
            <person name="Gan P."/>
            <person name="Heiman D."/>
            <person name="Henrissat B."/>
            <person name="Howard R.J."/>
            <person name="Kabbage M."/>
            <person name="Koch C."/>
            <person name="Kracher B."/>
            <person name="Kubo Y."/>
            <person name="Law A.D."/>
            <person name="Lebrun M.-H."/>
            <person name="Lee Y.-H."/>
            <person name="Miyara I."/>
            <person name="Moore N."/>
            <person name="Neumann U."/>
            <person name="Nordstroem K."/>
            <person name="Panaccione D.G."/>
            <person name="Panstruga R."/>
            <person name="Place M."/>
            <person name="Proctor R.H."/>
            <person name="Prusky D."/>
            <person name="Rech G."/>
            <person name="Reinhardt R."/>
            <person name="Rollins J.A."/>
            <person name="Rounsley S."/>
            <person name="Schardl C.L."/>
            <person name="Schwartz D.C."/>
            <person name="Shenoy N."/>
            <person name="Shirasu K."/>
            <person name="Sikhakolli U.R."/>
            <person name="Stueber K."/>
            <person name="Sukno S.A."/>
            <person name="Sweigard J.A."/>
            <person name="Takano Y."/>
            <person name="Takahara H."/>
            <person name="Trail F."/>
            <person name="van der Does H.C."/>
            <person name="Voll L.M."/>
            <person name="Will I."/>
            <person name="Young S."/>
            <person name="Zeng Q."/>
            <person name="Zhang J."/>
            <person name="Zhou S."/>
            <person name="Dickman M.B."/>
            <person name="Schulze-Lefert P."/>
            <person name="Ver Loren van Themaat E."/>
            <person name="Ma L.-J."/>
            <person name="Vaillancourt L.J."/>
        </authorList>
    </citation>
    <scope>NUCLEOTIDE SEQUENCE [LARGE SCALE GENOMIC DNA]</scope>
    <source>
        <strain evidence="2">IMI 349063</strain>
    </source>
</reference>
<dbReference type="EMBL" id="CACQ02000302">
    <property type="protein sequence ID" value="CCF32038.1"/>
    <property type="molecule type" value="Genomic_DNA"/>
</dbReference>
<organism evidence="1 2">
    <name type="scientific">Colletotrichum higginsianum (strain IMI 349063)</name>
    <name type="common">Crucifer anthracnose fungus</name>
    <dbReference type="NCBI Taxonomy" id="759273"/>
    <lineage>
        <taxon>Eukaryota</taxon>
        <taxon>Fungi</taxon>
        <taxon>Dikarya</taxon>
        <taxon>Ascomycota</taxon>
        <taxon>Pezizomycotina</taxon>
        <taxon>Sordariomycetes</taxon>
        <taxon>Hypocreomycetidae</taxon>
        <taxon>Glomerellales</taxon>
        <taxon>Glomerellaceae</taxon>
        <taxon>Colletotrichum</taxon>
        <taxon>Colletotrichum destructivum species complex</taxon>
    </lineage>
</organism>
<dbReference type="Proteomes" id="UP000007174">
    <property type="component" value="Unassembled WGS sequence"/>
</dbReference>
<gene>
    <name evidence="1" type="ORF">CH063_00743</name>
</gene>
<evidence type="ECO:0000313" key="2">
    <source>
        <dbReference type="Proteomes" id="UP000007174"/>
    </source>
</evidence>